<reference evidence="1" key="2">
    <citation type="journal article" date="2015" name="Fish Shellfish Immunol.">
        <title>Early steps in the European eel (Anguilla anguilla)-Vibrio vulnificus interaction in the gills: Role of the RtxA13 toxin.</title>
        <authorList>
            <person name="Callol A."/>
            <person name="Pajuelo D."/>
            <person name="Ebbesson L."/>
            <person name="Teles M."/>
            <person name="MacKenzie S."/>
            <person name="Amaro C."/>
        </authorList>
    </citation>
    <scope>NUCLEOTIDE SEQUENCE</scope>
</reference>
<dbReference type="AlphaFoldDB" id="A0A0E9UBS1"/>
<organism evidence="1">
    <name type="scientific">Anguilla anguilla</name>
    <name type="common">European freshwater eel</name>
    <name type="synonym">Muraena anguilla</name>
    <dbReference type="NCBI Taxonomy" id="7936"/>
    <lineage>
        <taxon>Eukaryota</taxon>
        <taxon>Metazoa</taxon>
        <taxon>Chordata</taxon>
        <taxon>Craniata</taxon>
        <taxon>Vertebrata</taxon>
        <taxon>Euteleostomi</taxon>
        <taxon>Actinopterygii</taxon>
        <taxon>Neopterygii</taxon>
        <taxon>Teleostei</taxon>
        <taxon>Anguilliformes</taxon>
        <taxon>Anguillidae</taxon>
        <taxon>Anguilla</taxon>
    </lineage>
</organism>
<proteinExistence type="predicted"/>
<sequence length="41" mass="4580">MLSKSNQHERLIFNGLMDIGGMYSNFATLSSLQNGEMECVL</sequence>
<name>A0A0E9UBS1_ANGAN</name>
<reference evidence="1" key="1">
    <citation type="submission" date="2014-11" db="EMBL/GenBank/DDBJ databases">
        <authorList>
            <person name="Amaro Gonzalez C."/>
        </authorList>
    </citation>
    <scope>NUCLEOTIDE SEQUENCE</scope>
</reference>
<evidence type="ECO:0000313" key="1">
    <source>
        <dbReference type="EMBL" id="JAH63304.1"/>
    </source>
</evidence>
<protein>
    <submittedName>
        <fullName evidence="1">Uncharacterized protein</fullName>
    </submittedName>
</protein>
<accession>A0A0E9UBS1</accession>
<dbReference type="EMBL" id="GBXM01045273">
    <property type="protein sequence ID" value="JAH63304.1"/>
    <property type="molecule type" value="Transcribed_RNA"/>
</dbReference>